<dbReference type="GO" id="GO:0004856">
    <property type="term" value="F:D-xylulokinase activity"/>
    <property type="evidence" value="ECO:0007669"/>
    <property type="project" value="UniProtKB-EC"/>
</dbReference>
<dbReference type="PROSITE" id="PS00933">
    <property type="entry name" value="FGGY_KINASES_1"/>
    <property type="match status" value="1"/>
</dbReference>
<dbReference type="AlphaFoldDB" id="A0A1V5STG7"/>
<dbReference type="EMBL" id="MWBQ01000089">
    <property type="protein sequence ID" value="OQA57543.1"/>
    <property type="molecule type" value="Genomic_DNA"/>
</dbReference>
<dbReference type="GO" id="GO:0005524">
    <property type="term" value="F:ATP binding"/>
    <property type="evidence" value="ECO:0007669"/>
    <property type="project" value="UniProtKB-KW"/>
</dbReference>
<dbReference type="PANTHER" id="PTHR43095:SF5">
    <property type="entry name" value="XYLULOSE KINASE"/>
    <property type="match status" value="1"/>
</dbReference>
<evidence type="ECO:0000256" key="2">
    <source>
        <dbReference type="ARBA" id="ARBA00022629"/>
    </source>
</evidence>
<name>A0A1V5STG7_9BACT</name>
<keyword evidence="7 9" id="KW-0119">Carbohydrate metabolism</keyword>
<evidence type="ECO:0000256" key="8">
    <source>
        <dbReference type="RuleBase" id="RU003733"/>
    </source>
</evidence>
<keyword evidence="4 9" id="KW-0547">Nucleotide-binding</keyword>
<keyword evidence="6 9" id="KW-0067">ATP-binding</keyword>
<evidence type="ECO:0000256" key="1">
    <source>
        <dbReference type="ARBA" id="ARBA00009156"/>
    </source>
</evidence>
<evidence type="ECO:0000256" key="7">
    <source>
        <dbReference type="ARBA" id="ARBA00023277"/>
    </source>
</evidence>
<evidence type="ECO:0000259" key="11">
    <source>
        <dbReference type="Pfam" id="PF02782"/>
    </source>
</evidence>
<dbReference type="PIRSF" id="PIRSF000538">
    <property type="entry name" value="GlpK"/>
    <property type="match status" value="1"/>
</dbReference>
<organism evidence="12">
    <name type="scientific">Candidatus Atribacter allofermentans</name>
    <dbReference type="NCBI Taxonomy" id="1852833"/>
    <lineage>
        <taxon>Bacteria</taxon>
        <taxon>Pseudomonadati</taxon>
        <taxon>Atribacterota</taxon>
        <taxon>Atribacteria</taxon>
        <taxon>Atribacterales</taxon>
        <taxon>Atribacteraceae</taxon>
        <taxon>Atribacter</taxon>
    </lineage>
</organism>
<evidence type="ECO:0000256" key="4">
    <source>
        <dbReference type="ARBA" id="ARBA00022741"/>
    </source>
</evidence>
<dbReference type="NCBIfam" id="TIGR01312">
    <property type="entry name" value="XylB"/>
    <property type="match status" value="1"/>
</dbReference>
<dbReference type="GO" id="GO:0042732">
    <property type="term" value="P:D-xylose metabolic process"/>
    <property type="evidence" value="ECO:0007669"/>
    <property type="project" value="UniProtKB-KW"/>
</dbReference>
<evidence type="ECO:0000256" key="6">
    <source>
        <dbReference type="ARBA" id="ARBA00022840"/>
    </source>
</evidence>
<dbReference type="Proteomes" id="UP000485569">
    <property type="component" value="Unassembled WGS sequence"/>
</dbReference>
<proteinExistence type="inferred from homology"/>
<dbReference type="InterPro" id="IPR018483">
    <property type="entry name" value="Carb_kinase_FGGY_CS"/>
</dbReference>
<dbReference type="Pfam" id="PF00370">
    <property type="entry name" value="FGGY_N"/>
    <property type="match status" value="1"/>
</dbReference>
<dbReference type="InterPro" id="IPR018485">
    <property type="entry name" value="FGGY_C"/>
</dbReference>
<comment type="caution">
    <text evidence="12">The sequence shown here is derived from an EMBL/GenBank/DDBJ whole genome shotgun (WGS) entry which is preliminary data.</text>
</comment>
<feature type="domain" description="Carbohydrate kinase FGGY N-terminal" evidence="10">
    <location>
        <begin position="8"/>
        <end position="250"/>
    </location>
</feature>
<evidence type="ECO:0000259" key="10">
    <source>
        <dbReference type="Pfam" id="PF00370"/>
    </source>
</evidence>
<dbReference type="InterPro" id="IPR018484">
    <property type="entry name" value="FGGY_N"/>
</dbReference>
<protein>
    <recommendedName>
        <fullName evidence="9">Xylulose kinase</fullName>
        <shortName evidence="9">Xylulokinase</shortName>
        <ecNumber evidence="9">2.7.1.17</ecNumber>
    </recommendedName>
</protein>
<dbReference type="CDD" id="cd07808">
    <property type="entry name" value="ASKHA_NBD_FGGY_EcXK-like"/>
    <property type="match status" value="1"/>
</dbReference>
<dbReference type="SUPFAM" id="SSF53067">
    <property type="entry name" value="Actin-like ATPase domain"/>
    <property type="match status" value="2"/>
</dbReference>
<evidence type="ECO:0000256" key="9">
    <source>
        <dbReference type="RuleBase" id="RU364073"/>
    </source>
</evidence>
<evidence type="ECO:0000313" key="12">
    <source>
        <dbReference type="EMBL" id="OQA57543.1"/>
    </source>
</evidence>
<feature type="domain" description="Carbohydrate kinase FGGY C-terminal" evidence="11">
    <location>
        <begin position="264"/>
        <end position="444"/>
    </location>
</feature>
<evidence type="ECO:0000256" key="3">
    <source>
        <dbReference type="ARBA" id="ARBA00022679"/>
    </source>
</evidence>
<keyword evidence="2 9" id="KW-0859">Xylose metabolism</keyword>
<dbReference type="GO" id="GO:0005997">
    <property type="term" value="P:xylulose metabolic process"/>
    <property type="evidence" value="ECO:0007669"/>
    <property type="project" value="InterPro"/>
</dbReference>
<sequence>MMNSSTNILTIDVGTTNLKCIIYDEKGRIRAQSSKSHPTNFSLPGYAEQNPAIWVSNLQNLLRTIGNKDPKIIKSIQGISLTGQMHGPVFLNSKQEIVYPCMIWSDTRAHEEVHFLKNTFTSDSILKITGNPVQESFTLPKILWLKNQQPNLFSNIDKIMFPKDYLGFLLTGNIYTDHSDASGSLLYNLSNHNWSEEIINNCALKRSLFPDIIQSDDILGRVSYAAAKQFGISEGIPVIKGGGDLATTALANGTDQIESLSLCIGTAAQMLMSFESIEEKLLGRLYFFSHCIPQSYFCLGTVPTGGSSIQWFKNLFELEDKELILKELNTIEDENTERNILYFPYLMGTGTPHFDYRAHGAFLGLQINHKRKDLIYSIIEGIIFALKDSFVSISKPQIRKIFLSGGATRFPIWPKLVSAIFNLPVFVFLNADSSTIGAFLLGARRLGIIKDFDTIINGLIPEDPFLPQIKYTQIYEKKFKKYRHFSNFIREYSTYDKDFLEYI</sequence>
<dbReference type="InterPro" id="IPR006000">
    <property type="entry name" value="Xylulokinase"/>
</dbReference>
<keyword evidence="5 8" id="KW-0418">Kinase</keyword>
<dbReference type="PANTHER" id="PTHR43095">
    <property type="entry name" value="SUGAR KINASE"/>
    <property type="match status" value="1"/>
</dbReference>
<dbReference type="InterPro" id="IPR043129">
    <property type="entry name" value="ATPase_NBD"/>
</dbReference>
<keyword evidence="3 8" id="KW-0808">Transferase</keyword>
<dbReference type="InterPro" id="IPR050406">
    <property type="entry name" value="FGGY_Carb_Kinase"/>
</dbReference>
<reference evidence="12" key="1">
    <citation type="submission" date="2017-02" db="EMBL/GenBank/DDBJ databases">
        <title>Delving into the versatile metabolic prowess of the omnipresent phylum Bacteroidetes.</title>
        <authorList>
            <person name="Nobu M.K."/>
            <person name="Mei R."/>
            <person name="Narihiro T."/>
            <person name="Kuroda K."/>
            <person name="Liu W.-T."/>
        </authorList>
    </citation>
    <scope>NUCLEOTIDE SEQUENCE</scope>
    <source>
        <strain evidence="12">ADurb.Bin276</strain>
    </source>
</reference>
<gene>
    <name evidence="12" type="primary">xylB_8</name>
    <name evidence="9" type="synonym">xylB</name>
    <name evidence="12" type="ORF">BWY41_01262</name>
</gene>
<dbReference type="Gene3D" id="3.30.420.40">
    <property type="match status" value="2"/>
</dbReference>
<evidence type="ECO:0000256" key="5">
    <source>
        <dbReference type="ARBA" id="ARBA00022777"/>
    </source>
</evidence>
<dbReference type="EC" id="2.7.1.17" evidence="9"/>
<comment type="catalytic activity">
    <reaction evidence="9">
        <text>D-xylulose + ATP = D-xylulose 5-phosphate + ADP + H(+)</text>
        <dbReference type="Rhea" id="RHEA:10964"/>
        <dbReference type="ChEBI" id="CHEBI:15378"/>
        <dbReference type="ChEBI" id="CHEBI:17140"/>
        <dbReference type="ChEBI" id="CHEBI:30616"/>
        <dbReference type="ChEBI" id="CHEBI:57737"/>
        <dbReference type="ChEBI" id="CHEBI:456216"/>
        <dbReference type="EC" id="2.7.1.17"/>
    </reaction>
</comment>
<dbReference type="InterPro" id="IPR000577">
    <property type="entry name" value="Carb_kinase_FGGY"/>
</dbReference>
<dbReference type="PROSITE" id="PS00445">
    <property type="entry name" value="FGGY_KINASES_2"/>
    <property type="match status" value="1"/>
</dbReference>
<comment type="similarity">
    <text evidence="1 8">Belongs to the FGGY kinase family.</text>
</comment>
<dbReference type="Pfam" id="PF02782">
    <property type="entry name" value="FGGY_C"/>
    <property type="match status" value="1"/>
</dbReference>
<accession>A0A1V5STG7</accession>